<reference evidence="1" key="1">
    <citation type="journal article" date="2021" name="Environ. Microbiol.">
        <title>Gene family expansions and transcriptome signatures uncover fungal adaptations to wood decay.</title>
        <authorList>
            <person name="Hage H."/>
            <person name="Miyauchi S."/>
            <person name="Viragh M."/>
            <person name="Drula E."/>
            <person name="Min B."/>
            <person name="Chaduli D."/>
            <person name="Navarro D."/>
            <person name="Favel A."/>
            <person name="Norest M."/>
            <person name="Lesage-Meessen L."/>
            <person name="Balint B."/>
            <person name="Merenyi Z."/>
            <person name="de Eugenio L."/>
            <person name="Morin E."/>
            <person name="Martinez A.T."/>
            <person name="Baldrian P."/>
            <person name="Stursova M."/>
            <person name="Martinez M.J."/>
            <person name="Novotny C."/>
            <person name="Magnuson J.K."/>
            <person name="Spatafora J.W."/>
            <person name="Maurice S."/>
            <person name="Pangilinan J."/>
            <person name="Andreopoulos W."/>
            <person name="LaButti K."/>
            <person name="Hundley H."/>
            <person name="Na H."/>
            <person name="Kuo A."/>
            <person name="Barry K."/>
            <person name="Lipzen A."/>
            <person name="Henrissat B."/>
            <person name="Riley R."/>
            <person name="Ahrendt S."/>
            <person name="Nagy L.G."/>
            <person name="Grigoriev I.V."/>
            <person name="Martin F."/>
            <person name="Rosso M.N."/>
        </authorList>
    </citation>
    <scope>NUCLEOTIDE SEQUENCE</scope>
    <source>
        <strain evidence="1">CBS 384.51</strain>
    </source>
</reference>
<evidence type="ECO:0000313" key="1">
    <source>
        <dbReference type="EMBL" id="KAI0092050.1"/>
    </source>
</evidence>
<name>A0ACB8UDM3_9APHY</name>
<evidence type="ECO:0000313" key="2">
    <source>
        <dbReference type="Proteomes" id="UP001055072"/>
    </source>
</evidence>
<organism evidence="1 2">
    <name type="scientific">Irpex rosettiformis</name>
    <dbReference type="NCBI Taxonomy" id="378272"/>
    <lineage>
        <taxon>Eukaryota</taxon>
        <taxon>Fungi</taxon>
        <taxon>Dikarya</taxon>
        <taxon>Basidiomycota</taxon>
        <taxon>Agaricomycotina</taxon>
        <taxon>Agaricomycetes</taxon>
        <taxon>Polyporales</taxon>
        <taxon>Irpicaceae</taxon>
        <taxon>Irpex</taxon>
    </lineage>
</organism>
<dbReference type="Proteomes" id="UP001055072">
    <property type="component" value="Unassembled WGS sequence"/>
</dbReference>
<comment type="caution">
    <text evidence="1">The sequence shown here is derived from an EMBL/GenBank/DDBJ whole genome shotgun (WGS) entry which is preliminary data.</text>
</comment>
<keyword evidence="2" id="KW-1185">Reference proteome</keyword>
<accession>A0ACB8UDM3</accession>
<dbReference type="EMBL" id="MU274904">
    <property type="protein sequence ID" value="KAI0092050.1"/>
    <property type="molecule type" value="Genomic_DNA"/>
</dbReference>
<gene>
    <name evidence="1" type="ORF">BDY19DRAFT_928113</name>
</gene>
<proteinExistence type="predicted"/>
<protein>
    <submittedName>
        <fullName evidence="1">Uncharacterized protein</fullName>
    </submittedName>
</protein>
<sequence>MTTEPSKYSEYPNITVVLSYLGLPANYEPSPIHSPTEFLTKHLHHLPPNHLSLFSPVISPRQRSVIPAIRNRRLRYAESEPSELSASNAKTTWPMLWQGKFTADLGRETAKEEQEWAEKQFLGGEKKQVGKLGTLLGGYEEERGAELARDLRRLQREWEESLPEEDEDTDDEDEDAAEVEEVSAQEADALFVRRIKERFIYGLLDSIDYDKVDWDEKWEPPLNRDEEERWFDEEEESLAD</sequence>